<protein>
    <recommendedName>
        <fullName evidence="1">HTH Mu-type domain-containing protein</fullName>
    </recommendedName>
</protein>
<dbReference type="RefSeq" id="WP_074767678.1">
    <property type="nucleotide sequence ID" value="NZ_FNWO01000006.1"/>
</dbReference>
<gene>
    <name evidence="2" type="ORF">SAMN04244559_01778</name>
</gene>
<dbReference type="PROSITE" id="PS51702">
    <property type="entry name" value="HTH_MU"/>
    <property type="match status" value="1"/>
</dbReference>
<evidence type="ECO:0000313" key="2">
    <source>
        <dbReference type="EMBL" id="SEH35451.1"/>
    </source>
</evidence>
<dbReference type="Gene3D" id="1.10.10.10">
    <property type="entry name" value="Winged helix-like DNA-binding domain superfamily/Winged helix DNA-binding domain"/>
    <property type="match status" value="1"/>
</dbReference>
<organism evidence="2 3">
    <name type="scientific">Magnetospirillum fulvum</name>
    <name type="common">Rhodospirillum fulvum</name>
    <dbReference type="NCBI Taxonomy" id="1082"/>
    <lineage>
        <taxon>Bacteria</taxon>
        <taxon>Pseudomonadati</taxon>
        <taxon>Pseudomonadota</taxon>
        <taxon>Alphaproteobacteria</taxon>
        <taxon>Rhodospirillales</taxon>
        <taxon>Rhodospirillaceae</taxon>
        <taxon>Magnetospirillum</taxon>
    </lineage>
</organism>
<reference evidence="3" key="1">
    <citation type="submission" date="2016-10" db="EMBL/GenBank/DDBJ databases">
        <authorList>
            <person name="Varghese N."/>
            <person name="Submissions S."/>
        </authorList>
    </citation>
    <scope>NUCLEOTIDE SEQUENCE [LARGE SCALE GENOMIC DNA]</scope>
    <source>
        <strain evidence="3">DSM 13234</strain>
    </source>
</reference>
<evidence type="ECO:0000313" key="3">
    <source>
        <dbReference type="Proteomes" id="UP000182983"/>
    </source>
</evidence>
<feature type="domain" description="HTH Mu-type" evidence="1">
    <location>
        <begin position="45"/>
        <end position="107"/>
    </location>
</feature>
<proteinExistence type="predicted"/>
<dbReference type="GO" id="GO:0003677">
    <property type="term" value="F:DNA binding"/>
    <property type="evidence" value="ECO:0007669"/>
    <property type="project" value="InterPro"/>
</dbReference>
<keyword evidence="3" id="KW-1185">Reference proteome</keyword>
<dbReference type="OrthoDB" id="7358490at2"/>
<dbReference type="InterPro" id="IPR003314">
    <property type="entry name" value="Mu-type_HTH"/>
</dbReference>
<name>A0A1H6HI63_MAGFU</name>
<accession>A0A1H6HI63</accession>
<evidence type="ECO:0000259" key="1">
    <source>
        <dbReference type="PROSITE" id="PS51702"/>
    </source>
</evidence>
<dbReference type="Proteomes" id="UP000182983">
    <property type="component" value="Unassembled WGS sequence"/>
</dbReference>
<dbReference type="SUPFAM" id="SSF46955">
    <property type="entry name" value="Putative DNA-binding domain"/>
    <property type="match status" value="1"/>
</dbReference>
<sequence>MTTDKDGFSLTVSLPAAELGALRRRVTYLEATLVQVLRGQRGIKEWFTAAELAELRLPGLSLGKGAITRQARQQGWTTRPGGRNEYHFSTLPRRTFEALIDRVIAPATPEDPGNQVPAFAPPPLPPEAPETDTAPPWLLPLMRVIRSEAPATVNEAMELLPRYLPKGVSCPTLEEATVALRRLGMVG</sequence>
<dbReference type="EMBL" id="FNWO01000006">
    <property type="protein sequence ID" value="SEH35451.1"/>
    <property type="molecule type" value="Genomic_DNA"/>
</dbReference>
<dbReference type="AlphaFoldDB" id="A0A1H6HI63"/>
<dbReference type="InterPro" id="IPR036388">
    <property type="entry name" value="WH-like_DNA-bd_sf"/>
</dbReference>
<dbReference type="InterPro" id="IPR009061">
    <property type="entry name" value="DNA-bd_dom_put_sf"/>
</dbReference>